<feature type="domain" description="Metallo-beta-lactamase" evidence="8">
    <location>
        <begin position="13"/>
        <end position="166"/>
    </location>
</feature>
<feature type="binding site" evidence="7">
    <location>
        <position position="61"/>
    </location>
    <ligand>
        <name>Zn(2+)</name>
        <dbReference type="ChEBI" id="CHEBI:29105"/>
        <label>2</label>
    </ligand>
</feature>
<dbReference type="AlphaFoldDB" id="A4GIK4"/>
<dbReference type="HAMAP" id="MF_01374">
    <property type="entry name" value="Glyoxalase_2"/>
    <property type="match status" value="1"/>
</dbReference>
<comment type="subunit">
    <text evidence="7">Monomer.</text>
</comment>
<dbReference type="NCBIfam" id="TIGR03413">
    <property type="entry name" value="GSH_gloB"/>
    <property type="match status" value="1"/>
</dbReference>
<protein>
    <recommendedName>
        <fullName evidence="7">Hydroxyacylglutathione hydrolase</fullName>
        <ecNumber evidence="7">3.1.2.6</ecNumber>
    </recommendedName>
    <alternativeName>
        <fullName evidence="7">Glyoxalase II</fullName>
        <shortName evidence="7">Glx II</shortName>
    </alternativeName>
</protein>
<feature type="binding site" evidence="7">
    <location>
        <position position="60"/>
    </location>
    <ligand>
        <name>Zn(2+)</name>
        <dbReference type="ChEBI" id="CHEBI:29105"/>
        <label>2</label>
    </ligand>
</feature>
<dbReference type="InterPro" id="IPR035680">
    <property type="entry name" value="Clx_II_MBL"/>
</dbReference>
<dbReference type="EMBL" id="EF100191">
    <property type="protein sequence ID" value="ABL61014.1"/>
    <property type="molecule type" value="Genomic_DNA"/>
</dbReference>
<dbReference type="GO" id="GO:0046872">
    <property type="term" value="F:metal ion binding"/>
    <property type="evidence" value="ECO:0007669"/>
    <property type="project" value="UniProtKB-KW"/>
</dbReference>
<comment type="pathway">
    <text evidence="2 7">Secondary metabolite metabolism; methylglyoxal degradation; (R)-lactate from methylglyoxal: step 2/2.</text>
</comment>
<accession>A4GIK4</accession>
<comment type="function">
    <text evidence="7">Thiolesterase that catalyzes the hydrolysis of S-D-lactoyl-glutathione to form glutathione and D-lactic acid.</text>
</comment>
<dbReference type="InterPro" id="IPR001279">
    <property type="entry name" value="Metallo-B-lactamas"/>
</dbReference>
<evidence type="ECO:0000256" key="3">
    <source>
        <dbReference type="ARBA" id="ARBA00006759"/>
    </source>
</evidence>
<feature type="binding site" evidence="7">
    <location>
        <position position="58"/>
    </location>
    <ligand>
        <name>Zn(2+)</name>
        <dbReference type="ChEBI" id="CHEBI:29105"/>
        <label>1</label>
    </ligand>
</feature>
<dbReference type="SUPFAM" id="SSF56281">
    <property type="entry name" value="Metallo-hydrolase/oxidoreductase"/>
    <property type="match status" value="1"/>
</dbReference>
<dbReference type="GO" id="GO:0019243">
    <property type="term" value="P:methylglyoxal catabolic process to D-lactate via S-lactoyl-glutathione"/>
    <property type="evidence" value="ECO:0007669"/>
    <property type="project" value="UniProtKB-UniRule"/>
</dbReference>
<dbReference type="Pfam" id="PF00753">
    <property type="entry name" value="Lactamase_B"/>
    <property type="match status" value="2"/>
</dbReference>
<dbReference type="PANTHER" id="PTHR43705:SF1">
    <property type="entry name" value="HYDROXYACYLGLUTATHIONE HYDROLASE GLOB"/>
    <property type="match status" value="1"/>
</dbReference>
<dbReference type="Pfam" id="PF16123">
    <property type="entry name" value="HAGH_C"/>
    <property type="match status" value="1"/>
</dbReference>
<sequence>MRLAIHQFPYNDDNYGVLLHDAERGETALVDAGDAEAAEAALDEAGWPLTQIWITHHHGDHTAGLGALAGDGVEVFGPAEIGGIDTVLDGGNSFAFAGREVEVISTPGHTLTMLNYYLPAEKLVFTGDTLFAMGCGRLFEGDAPMMWDSLCKLMALADDTVIYCGHEYTAANARFALSVDPANTALRRRAAAVDELRSIGQPAVPTMIALEKATNPFLRASDAGLRAHLGMEGASDAEVFAEVRRRKDNF</sequence>
<feature type="binding site" evidence="7">
    <location>
        <position position="128"/>
    </location>
    <ligand>
        <name>Zn(2+)</name>
        <dbReference type="ChEBI" id="CHEBI:29105"/>
        <label>1</label>
    </ligand>
</feature>
<dbReference type="PIRSF" id="PIRSF005457">
    <property type="entry name" value="Glx"/>
    <property type="match status" value="1"/>
</dbReference>
<reference evidence="9" key="1">
    <citation type="journal article" date="2007" name="Environ. Microbiol.">
        <title>Proteorhodopsin photosystem gene clusters exhibit co-evolutionary trends and shared ancestry among diverse marine microbial phyla.</title>
        <authorList>
            <person name="McCarren J."/>
            <person name="Delong E.F."/>
        </authorList>
    </citation>
    <scope>NUCLEOTIDE SEQUENCE</scope>
</reference>
<feature type="binding site" evidence="7">
    <location>
        <position position="166"/>
    </location>
    <ligand>
        <name>Zn(2+)</name>
        <dbReference type="ChEBI" id="CHEBI:29105"/>
        <label>2</label>
    </ligand>
</feature>
<evidence type="ECO:0000256" key="4">
    <source>
        <dbReference type="ARBA" id="ARBA00022723"/>
    </source>
</evidence>
<feature type="binding site" evidence="7">
    <location>
        <position position="56"/>
    </location>
    <ligand>
        <name>Zn(2+)</name>
        <dbReference type="ChEBI" id="CHEBI:29105"/>
        <label>1</label>
    </ligand>
</feature>
<reference evidence="9" key="2">
    <citation type="journal article" date="2007" name="Proc. Natl. Acad. Sci. U.S.A.">
        <title>Proteorhodopsin photosystem gene expression enables photophosphorylation in a heterologous host.</title>
        <authorList>
            <person name="Martinez A."/>
            <person name="Bradley A.S."/>
            <person name="Waldbauer J.R."/>
            <person name="Summons R.E."/>
            <person name="Delong E.F."/>
        </authorList>
    </citation>
    <scope>NUCLEOTIDE SEQUENCE</scope>
</reference>
<keyword evidence="4 7" id="KW-0479">Metal-binding</keyword>
<dbReference type="GO" id="GO:0004416">
    <property type="term" value="F:hydroxyacylglutathione hydrolase activity"/>
    <property type="evidence" value="ECO:0007669"/>
    <property type="project" value="UniProtKB-UniRule"/>
</dbReference>
<proteinExistence type="inferred from homology"/>
<comment type="similarity">
    <text evidence="3 7">Belongs to the metallo-beta-lactamase superfamily. Glyoxalase II family.</text>
</comment>
<dbReference type="InterPro" id="IPR032282">
    <property type="entry name" value="HAGH_C"/>
</dbReference>
<dbReference type="SMART" id="SM00849">
    <property type="entry name" value="Lactamase_B"/>
    <property type="match status" value="1"/>
</dbReference>
<evidence type="ECO:0000256" key="5">
    <source>
        <dbReference type="ARBA" id="ARBA00022801"/>
    </source>
</evidence>
<evidence type="ECO:0000256" key="6">
    <source>
        <dbReference type="ARBA" id="ARBA00022833"/>
    </source>
</evidence>
<evidence type="ECO:0000256" key="2">
    <source>
        <dbReference type="ARBA" id="ARBA00004963"/>
    </source>
</evidence>
<comment type="cofactor">
    <cofactor evidence="7">
        <name>Zn(2+)</name>
        <dbReference type="ChEBI" id="CHEBI:29105"/>
    </cofactor>
    <text evidence="7">Binds 2 Zn(2+) ions per subunit.</text>
</comment>
<dbReference type="UniPathway" id="UPA00619">
    <property type="reaction ID" value="UER00676"/>
</dbReference>
<dbReference type="PANTHER" id="PTHR43705">
    <property type="entry name" value="HYDROXYACYLGLUTATHIONE HYDROLASE"/>
    <property type="match status" value="1"/>
</dbReference>
<keyword evidence="5 7" id="KW-0378">Hydrolase</keyword>
<evidence type="ECO:0000256" key="1">
    <source>
        <dbReference type="ARBA" id="ARBA00001623"/>
    </source>
</evidence>
<evidence type="ECO:0000256" key="7">
    <source>
        <dbReference type="HAMAP-Rule" id="MF_01374"/>
    </source>
</evidence>
<organism evidence="9">
    <name type="scientific">uncultured marine bacterium HF10_25F10</name>
    <dbReference type="NCBI Taxonomy" id="413068"/>
    <lineage>
        <taxon>Bacteria</taxon>
        <taxon>environmental samples</taxon>
    </lineage>
</organism>
<comment type="catalytic activity">
    <reaction evidence="1 7">
        <text>an S-(2-hydroxyacyl)glutathione + H2O = a 2-hydroxy carboxylate + glutathione + H(+)</text>
        <dbReference type="Rhea" id="RHEA:21864"/>
        <dbReference type="ChEBI" id="CHEBI:15377"/>
        <dbReference type="ChEBI" id="CHEBI:15378"/>
        <dbReference type="ChEBI" id="CHEBI:57925"/>
        <dbReference type="ChEBI" id="CHEBI:58896"/>
        <dbReference type="ChEBI" id="CHEBI:71261"/>
        <dbReference type="EC" id="3.1.2.6"/>
    </reaction>
</comment>
<dbReference type="CDD" id="cd07723">
    <property type="entry name" value="hydroxyacylglutathione_hydrolase_MBL-fold"/>
    <property type="match status" value="1"/>
</dbReference>
<dbReference type="InterPro" id="IPR017782">
    <property type="entry name" value="Hydroxyacylglutathione_Hdrlase"/>
</dbReference>
<name>A4GIK4_9BACT</name>
<keyword evidence="6 7" id="KW-0862">Zinc</keyword>
<evidence type="ECO:0000313" key="9">
    <source>
        <dbReference type="EMBL" id="ABL61014.1"/>
    </source>
</evidence>
<dbReference type="Gene3D" id="3.60.15.10">
    <property type="entry name" value="Ribonuclease Z/Hydroxyacylglutathione hydrolase-like"/>
    <property type="match status" value="1"/>
</dbReference>
<feature type="binding site" evidence="7">
    <location>
        <position position="128"/>
    </location>
    <ligand>
        <name>Zn(2+)</name>
        <dbReference type="ChEBI" id="CHEBI:29105"/>
        <label>2</label>
    </ligand>
</feature>
<feature type="binding site" evidence="7">
    <location>
        <position position="109"/>
    </location>
    <ligand>
        <name>Zn(2+)</name>
        <dbReference type="ChEBI" id="CHEBI:29105"/>
        <label>1</label>
    </ligand>
</feature>
<dbReference type="EC" id="3.1.2.6" evidence="7"/>
<evidence type="ECO:0000259" key="8">
    <source>
        <dbReference type="SMART" id="SM00849"/>
    </source>
</evidence>
<dbReference type="InterPro" id="IPR036866">
    <property type="entry name" value="RibonucZ/Hydroxyglut_hydro"/>
</dbReference>
<dbReference type="InterPro" id="IPR050110">
    <property type="entry name" value="Glyoxalase_II_hydrolase"/>
</dbReference>
<gene>
    <name evidence="7" type="primary">gloB</name>
    <name evidence="9" type="ORF">ALOHA_HF1025F10.26c</name>
</gene>